<dbReference type="Proteomes" id="UP000269289">
    <property type="component" value="Unassembled WGS sequence"/>
</dbReference>
<dbReference type="AlphaFoldDB" id="A0A3M2JET6"/>
<dbReference type="InterPro" id="IPR036390">
    <property type="entry name" value="WH_DNA-bd_sf"/>
</dbReference>
<evidence type="ECO:0000259" key="6">
    <source>
        <dbReference type="SMART" id="SM00866"/>
    </source>
</evidence>
<keyword evidence="1" id="KW-0805">Transcription regulation</keyword>
<evidence type="ECO:0000259" key="5">
    <source>
        <dbReference type="SMART" id="SM00345"/>
    </source>
</evidence>
<evidence type="ECO:0000313" key="7">
    <source>
        <dbReference type="EMBL" id="RMI12527.1"/>
    </source>
</evidence>
<dbReference type="GO" id="GO:0045892">
    <property type="term" value="P:negative regulation of DNA-templated transcription"/>
    <property type="evidence" value="ECO:0007669"/>
    <property type="project" value="TreeGrafter"/>
</dbReference>
<keyword evidence="3" id="KW-0804">Transcription</keyword>
<evidence type="ECO:0000313" key="8">
    <source>
        <dbReference type="Proteomes" id="UP000269289"/>
    </source>
</evidence>
<keyword evidence="8" id="KW-1185">Reference proteome</keyword>
<dbReference type="EMBL" id="RFFI01000036">
    <property type="protein sequence ID" value="RMI12527.1"/>
    <property type="molecule type" value="Genomic_DNA"/>
</dbReference>
<dbReference type="Pfam" id="PF07702">
    <property type="entry name" value="UTRA"/>
    <property type="match status" value="1"/>
</dbReference>
<reference evidence="7 8" key="1">
    <citation type="submission" date="2018-10" db="EMBL/GenBank/DDBJ databases">
        <title>Isolation, diversity and antifungal activity of actinobacteria from wheat.</title>
        <authorList>
            <person name="Han C."/>
        </authorList>
    </citation>
    <scope>NUCLEOTIDE SEQUENCE [LARGE SCALE GENOMIC DNA]</scope>
    <source>
        <strain evidence="7 8">NEAU-YY56</strain>
    </source>
</reference>
<dbReference type="PRINTS" id="PR00035">
    <property type="entry name" value="HTHGNTR"/>
</dbReference>
<dbReference type="InterPro" id="IPR028978">
    <property type="entry name" value="Chorismate_lyase_/UTRA_dom_sf"/>
</dbReference>
<dbReference type="SUPFAM" id="SSF64288">
    <property type="entry name" value="Chorismate lyase-like"/>
    <property type="match status" value="1"/>
</dbReference>
<dbReference type="CDD" id="cd07377">
    <property type="entry name" value="WHTH_GntR"/>
    <property type="match status" value="1"/>
</dbReference>
<evidence type="ECO:0000256" key="3">
    <source>
        <dbReference type="ARBA" id="ARBA00023163"/>
    </source>
</evidence>
<dbReference type="GO" id="GO:0003700">
    <property type="term" value="F:DNA-binding transcription factor activity"/>
    <property type="evidence" value="ECO:0007669"/>
    <property type="project" value="InterPro"/>
</dbReference>
<comment type="caution">
    <text evidence="7">The sequence shown here is derived from an EMBL/GenBank/DDBJ whole genome shotgun (WGS) entry which is preliminary data.</text>
</comment>
<dbReference type="GO" id="GO:0003677">
    <property type="term" value="F:DNA binding"/>
    <property type="evidence" value="ECO:0007669"/>
    <property type="project" value="UniProtKB-KW"/>
</dbReference>
<proteinExistence type="predicted"/>
<dbReference type="InterPro" id="IPR036388">
    <property type="entry name" value="WH-like_DNA-bd_sf"/>
</dbReference>
<dbReference type="InterPro" id="IPR000524">
    <property type="entry name" value="Tscrpt_reg_HTH_GntR"/>
</dbReference>
<evidence type="ECO:0000256" key="4">
    <source>
        <dbReference type="SAM" id="MobiDB-lite"/>
    </source>
</evidence>
<dbReference type="SUPFAM" id="SSF46785">
    <property type="entry name" value="Winged helix' DNA-binding domain"/>
    <property type="match status" value="1"/>
</dbReference>
<dbReference type="Pfam" id="PF00392">
    <property type="entry name" value="GntR"/>
    <property type="match status" value="1"/>
</dbReference>
<dbReference type="PANTHER" id="PTHR44846">
    <property type="entry name" value="MANNOSYL-D-GLYCERATE TRANSPORT/METABOLISM SYSTEM REPRESSOR MNGR-RELATED"/>
    <property type="match status" value="1"/>
</dbReference>
<dbReference type="SMART" id="SM00345">
    <property type="entry name" value="HTH_GNTR"/>
    <property type="match status" value="1"/>
</dbReference>
<dbReference type="OrthoDB" id="7363114at2"/>
<name>A0A3M2JET6_9CELL</name>
<dbReference type="InterPro" id="IPR050679">
    <property type="entry name" value="Bact_HTH_transcr_reg"/>
</dbReference>
<dbReference type="SMART" id="SM00866">
    <property type="entry name" value="UTRA"/>
    <property type="match status" value="1"/>
</dbReference>
<dbReference type="InterPro" id="IPR011663">
    <property type="entry name" value="UTRA"/>
</dbReference>
<sequence>MTAPKYRELAEQLREQYAQAPVGTPTPSERQLADDTGVSRMTARRAIDELVRSGLLTRAVGRGTFVTQPAMSVPLRLTSFTEDMRARGHVPSSRVLGLEVVRADERVAGVFGTVVGARVTLLSRLRLADDVPMAIERSHLRTDAFPGIERHDFGVESLYRVLAEEYGVRFEAGEQVIRAGLVRDEDTTTLAVAPGSPVLELARTTVAHGSVVEWTVSTYPASRFELSAQIAPLTAPGPAPRSALRARR</sequence>
<organism evidence="7 8">
    <name type="scientific">Cellulomonas triticagri</name>
    <dbReference type="NCBI Taxonomy" id="2483352"/>
    <lineage>
        <taxon>Bacteria</taxon>
        <taxon>Bacillati</taxon>
        <taxon>Actinomycetota</taxon>
        <taxon>Actinomycetes</taxon>
        <taxon>Micrococcales</taxon>
        <taxon>Cellulomonadaceae</taxon>
        <taxon>Cellulomonas</taxon>
    </lineage>
</organism>
<feature type="domain" description="HTH gntR-type" evidence="5">
    <location>
        <begin position="9"/>
        <end position="66"/>
    </location>
</feature>
<dbReference type="PANTHER" id="PTHR44846:SF1">
    <property type="entry name" value="MANNOSYL-D-GLYCERATE TRANSPORT_METABOLISM SYSTEM REPRESSOR MNGR-RELATED"/>
    <property type="match status" value="1"/>
</dbReference>
<dbReference type="Gene3D" id="3.40.1410.10">
    <property type="entry name" value="Chorismate lyase-like"/>
    <property type="match status" value="1"/>
</dbReference>
<feature type="region of interest" description="Disordered" evidence="4">
    <location>
        <begin position="19"/>
        <end position="38"/>
    </location>
</feature>
<protein>
    <submittedName>
        <fullName evidence="7">GntR family transcriptional regulator</fullName>
    </submittedName>
</protein>
<accession>A0A3M2JET6</accession>
<gene>
    <name evidence="7" type="ORF">EBM89_08435</name>
</gene>
<dbReference type="RefSeq" id="WP_122148998.1">
    <property type="nucleotide sequence ID" value="NZ_RFFI01000036.1"/>
</dbReference>
<dbReference type="Gene3D" id="1.10.10.10">
    <property type="entry name" value="Winged helix-like DNA-binding domain superfamily/Winged helix DNA-binding domain"/>
    <property type="match status" value="1"/>
</dbReference>
<evidence type="ECO:0000256" key="1">
    <source>
        <dbReference type="ARBA" id="ARBA00023015"/>
    </source>
</evidence>
<keyword evidence="2" id="KW-0238">DNA-binding</keyword>
<feature type="domain" description="UbiC transcription regulator-associated" evidence="6">
    <location>
        <begin position="86"/>
        <end position="225"/>
    </location>
</feature>
<evidence type="ECO:0000256" key="2">
    <source>
        <dbReference type="ARBA" id="ARBA00023125"/>
    </source>
</evidence>